<keyword evidence="1" id="KW-1133">Transmembrane helix</keyword>
<dbReference type="EMBL" id="MTYJ01000191">
    <property type="protein sequence ID" value="OWA50383.1"/>
    <property type="molecule type" value="Genomic_DNA"/>
</dbReference>
<keyword evidence="1" id="KW-0472">Membrane</keyword>
<comment type="caution">
    <text evidence="2">The sequence shown here is derived from an EMBL/GenBank/DDBJ whole genome shotgun (WGS) entry which is preliminary data.</text>
</comment>
<feature type="transmembrane region" description="Helical" evidence="1">
    <location>
        <begin position="37"/>
        <end position="56"/>
    </location>
</feature>
<dbReference type="AlphaFoldDB" id="A0A9X6NBW8"/>
<evidence type="ECO:0000313" key="2">
    <source>
        <dbReference type="EMBL" id="OWA50383.1"/>
    </source>
</evidence>
<evidence type="ECO:0000256" key="1">
    <source>
        <dbReference type="SAM" id="Phobius"/>
    </source>
</evidence>
<evidence type="ECO:0000313" key="3">
    <source>
        <dbReference type="Proteomes" id="UP000192578"/>
    </source>
</evidence>
<keyword evidence="3" id="KW-1185">Reference proteome</keyword>
<keyword evidence="1" id="KW-0812">Transmembrane</keyword>
<sequence length="196" mass="22411">MYNLQYMKCCTLHTSGQFSQLPDIGNQCRNWRREEDILHLLLYFFGGVVISFRLQFEENKVNLFRNWSVPGGVQINIFFFSGHAIRTGEDWEGSGMAVTTQHQPHGHIESEGSTDLIKAHTRDHGKQSWDEVLDFNHLDDCMIVDNSRLILARTKWLDTLNFILCGLFGCPGRIILDSVSEPYLRSSTAESTLDLA</sequence>
<reference evidence="3" key="1">
    <citation type="submission" date="2017-01" db="EMBL/GenBank/DDBJ databases">
        <title>Comparative genomics of anhydrobiosis in the tardigrade Hypsibius dujardini.</title>
        <authorList>
            <person name="Yoshida Y."/>
            <person name="Koutsovoulos G."/>
            <person name="Laetsch D."/>
            <person name="Stevens L."/>
            <person name="Kumar S."/>
            <person name="Horikawa D."/>
            <person name="Ishino K."/>
            <person name="Komine S."/>
            <person name="Tomita M."/>
            <person name="Blaxter M."/>
            <person name="Arakawa K."/>
        </authorList>
    </citation>
    <scope>NUCLEOTIDE SEQUENCE [LARGE SCALE GENOMIC DNA]</scope>
    <source>
        <strain evidence="3">Z151</strain>
    </source>
</reference>
<protein>
    <submittedName>
        <fullName evidence="2">Uncharacterized protein</fullName>
    </submittedName>
</protein>
<gene>
    <name evidence="2" type="ORF">BV898_14902</name>
</gene>
<dbReference type="Proteomes" id="UP000192578">
    <property type="component" value="Unassembled WGS sequence"/>
</dbReference>
<organism evidence="2 3">
    <name type="scientific">Hypsibius exemplaris</name>
    <name type="common">Freshwater tardigrade</name>
    <dbReference type="NCBI Taxonomy" id="2072580"/>
    <lineage>
        <taxon>Eukaryota</taxon>
        <taxon>Metazoa</taxon>
        <taxon>Ecdysozoa</taxon>
        <taxon>Tardigrada</taxon>
        <taxon>Eutardigrada</taxon>
        <taxon>Parachela</taxon>
        <taxon>Hypsibioidea</taxon>
        <taxon>Hypsibiidae</taxon>
        <taxon>Hypsibius</taxon>
    </lineage>
</organism>
<accession>A0A9X6NBW8</accession>
<proteinExistence type="predicted"/>
<name>A0A9X6NBW8_HYPEX</name>